<protein>
    <recommendedName>
        <fullName evidence="1">peptidylprolyl isomerase</fullName>
        <ecNumber evidence="1">5.2.1.8</ecNumber>
    </recommendedName>
</protein>
<evidence type="ECO:0000259" key="5">
    <source>
        <dbReference type="PROSITE" id="PS50072"/>
    </source>
</evidence>
<evidence type="ECO:0000256" key="4">
    <source>
        <dbReference type="SAM" id="SignalP"/>
    </source>
</evidence>
<keyword evidence="4" id="KW-0732">Signal</keyword>
<dbReference type="SUPFAM" id="SSF50891">
    <property type="entry name" value="Cyclophilin-like"/>
    <property type="match status" value="1"/>
</dbReference>
<organism evidence="6 7">
    <name type="scientific">Edaphosphingomonas laterariae</name>
    <dbReference type="NCBI Taxonomy" id="861865"/>
    <lineage>
        <taxon>Bacteria</taxon>
        <taxon>Pseudomonadati</taxon>
        <taxon>Pseudomonadota</taxon>
        <taxon>Alphaproteobacteria</taxon>
        <taxon>Sphingomonadales</taxon>
        <taxon>Rhizorhabdaceae</taxon>
        <taxon>Edaphosphingomonas</taxon>
    </lineage>
</organism>
<evidence type="ECO:0000313" key="7">
    <source>
        <dbReference type="Proteomes" id="UP000198281"/>
    </source>
</evidence>
<evidence type="ECO:0000256" key="1">
    <source>
        <dbReference type="ARBA" id="ARBA00013194"/>
    </source>
</evidence>
<dbReference type="AlphaFoldDB" id="A0A239BWQ5"/>
<dbReference type="PANTHER" id="PTHR43246">
    <property type="entry name" value="PEPTIDYL-PROLYL CIS-TRANS ISOMERASE CYP38, CHLOROPLASTIC"/>
    <property type="match status" value="1"/>
</dbReference>
<keyword evidence="2" id="KW-0697">Rotamase</keyword>
<dbReference type="GO" id="GO:0003755">
    <property type="term" value="F:peptidyl-prolyl cis-trans isomerase activity"/>
    <property type="evidence" value="ECO:0007669"/>
    <property type="project" value="UniProtKB-KW"/>
</dbReference>
<keyword evidence="7" id="KW-1185">Reference proteome</keyword>
<feature type="chain" id="PRO_5013054174" description="peptidylprolyl isomerase" evidence="4">
    <location>
        <begin position="23"/>
        <end position="295"/>
    </location>
</feature>
<accession>A0A239BWQ5</accession>
<evidence type="ECO:0000256" key="3">
    <source>
        <dbReference type="ARBA" id="ARBA00023235"/>
    </source>
</evidence>
<dbReference type="EC" id="5.2.1.8" evidence="1"/>
<keyword evidence="3 6" id="KW-0413">Isomerase</keyword>
<dbReference type="EMBL" id="FZOS01000001">
    <property type="protein sequence ID" value="SNS12320.1"/>
    <property type="molecule type" value="Genomic_DNA"/>
</dbReference>
<evidence type="ECO:0000256" key="2">
    <source>
        <dbReference type="ARBA" id="ARBA00023110"/>
    </source>
</evidence>
<dbReference type="RefSeq" id="WP_089217936.1">
    <property type="nucleotide sequence ID" value="NZ_FZOS01000001.1"/>
</dbReference>
<dbReference type="OrthoDB" id="9807797at2"/>
<dbReference type="Pfam" id="PF00160">
    <property type="entry name" value="Pro_isomerase"/>
    <property type="match status" value="1"/>
</dbReference>
<gene>
    <name evidence="6" type="ORF">SAMN06295912_101448</name>
</gene>
<sequence length="295" mass="31244">MKYSASALAGALAVLFPTLAQGAAPPTPSQIVAAAPAADWVDVAPENLLVMDLADGGRVAIELAPAFAPVHVANIRTLARARWFDDTSINRVQDNYVTQWGDPTERKQLSIGTVASPPAEYDRAVAGSGFQALPYRDAYAPKAGHAGGWPAASDGKAAWLVHCYGMVGAGRGMAPDTGTGAELYAVIGHGPRHLDRNIATVGRVLEGMDRLAALPRGTEALGFYARPEQRIGIGSIRLGSDMPAAERPAYQILRQGSPSFAAWVKARANRQDDFFIRPAGSADICNLQPPVRRKP</sequence>
<reference evidence="7" key="1">
    <citation type="submission" date="2017-06" db="EMBL/GenBank/DDBJ databases">
        <authorList>
            <person name="Varghese N."/>
            <person name="Submissions S."/>
        </authorList>
    </citation>
    <scope>NUCLEOTIDE SEQUENCE [LARGE SCALE GENOMIC DNA]</scope>
    <source>
        <strain evidence="7">LNB2</strain>
    </source>
</reference>
<dbReference type="InterPro" id="IPR044665">
    <property type="entry name" value="E_coli_cyclophilin_A-like"/>
</dbReference>
<dbReference type="InterPro" id="IPR029000">
    <property type="entry name" value="Cyclophilin-like_dom_sf"/>
</dbReference>
<dbReference type="PROSITE" id="PS50072">
    <property type="entry name" value="CSA_PPIASE_2"/>
    <property type="match status" value="1"/>
</dbReference>
<feature type="signal peptide" evidence="4">
    <location>
        <begin position="1"/>
        <end position="22"/>
    </location>
</feature>
<proteinExistence type="predicted"/>
<evidence type="ECO:0000313" key="6">
    <source>
        <dbReference type="EMBL" id="SNS12320.1"/>
    </source>
</evidence>
<dbReference type="InterPro" id="IPR002130">
    <property type="entry name" value="Cyclophilin-type_PPIase_dom"/>
</dbReference>
<dbReference type="Gene3D" id="2.40.100.10">
    <property type="entry name" value="Cyclophilin-like"/>
    <property type="match status" value="1"/>
</dbReference>
<name>A0A239BWQ5_9SPHN</name>
<dbReference type="Proteomes" id="UP000198281">
    <property type="component" value="Unassembled WGS sequence"/>
</dbReference>
<feature type="domain" description="PPIase cyclophilin-type" evidence="5">
    <location>
        <begin position="57"/>
        <end position="238"/>
    </location>
</feature>